<dbReference type="CDD" id="cd00865">
    <property type="entry name" value="PEBP_bact_arch"/>
    <property type="match status" value="1"/>
</dbReference>
<dbReference type="EMBL" id="QDFR01000008">
    <property type="protein sequence ID" value="PVE51250.1"/>
    <property type="molecule type" value="Genomic_DNA"/>
</dbReference>
<dbReference type="Proteomes" id="UP000244335">
    <property type="component" value="Unassembled WGS sequence"/>
</dbReference>
<name>A0AA92C0U5_RHIRH</name>
<organism evidence="2 3">
    <name type="scientific">Rhizobium rhizogenes</name>
    <name type="common">Agrobacterium rhizogenes</name>
    <dbReference type="NCBI Taxonomy" id="359"/>
    <lineage>
        <taxon>Bacteria</taxon>
        <taxon>Pseudomonadati</taxon>
        <taxon>Pseudomonadota</taxon>
        <taxon>Alphaproteobacteria</taxon>
        <taxon>Hyphomicrobiales</taxon>
        <taxon>Rhizobiaceae</taxon>
        <taxon>Rhizobium/Agrobacterium group</taxon>
        <taxon>Rhizobium</taxon>
    </lineage>
</organism>
<dbReference type="RefSeq" id="WP_116494132.1">
    <property type="nucleotide sequence ID" value="NZ_QDFR01000008.1"/>
</dbReference>
<comment type="caution">
    <text evidence="2">The sequence shown here is derived from an EMBL/GenBank/DDBJ whole genome shotgun (WGS) entry which is preliminary data.</text>
</comment>
<dbReference type="NCBIfam" id="TIGR00481">
    <property type="entry name" value="YbhB/YbcL family Raf kinase inhibitor-like protein"/>
    <property type="match status" value="1"/>
</dbReference>
<dbReference type="InterPro" id="IPR008914">
    <property type="entry name" value="PEBP"/>
</dbReference>
<dbReference type="PANTHER" id="PTHR30289">
    <property type="entry name" value="UNCHARACTERIZED PROTEIN YBCL-RELATED"/>
    <property type="match status" value="1"/>
</dbReference>
<reference evidence="2 3" key="1">
    <citation type="submission" date="2018-04" db="EMBL/GenBank/DDBJ databases">
        <authorList>
            <person name="Hagen T."/>
        </authorList>
    </citation>
    <scope>NUCLEOTIDE SEQUENCE [LARGE SCALE GENOMIC DNA]</scope>
    <source>
        <strain evidence="2 3">TPD7009</strain>
    </source>
</reference>
<dbReference type="InterPro" id="IPR036610">
    <property type="entry name" value="PEBP-like_sf"/>
</dbReference>
<feature type="signal peptide" evidence="1">
    <location>
        <begin position="1"/>
        <end position="22"/>
    </location>
</feature>
<dbReference type="Gene3D" id="3.90.280.10">
    <property type="entry name" value="PEBP-like"/>
    <property type="match status" value="1"/>
</dbReference>
<proteinExistence type="predicted"/>
<dbReference type="SUPFAM" id="SSF49777">
    <property type="entry name" value="PEBP-like"/>
    <property type="match status" value="1"/>
</dbReference>
<evidence type="ECO:0000313" key="2">
    <source>
        <dbReference type="EMBL" id="PVE51250.1"/>
    </source>
</evidence>
<sequence length="182" mass="18749">MLKKNVATGVILALLTATTASAADFKLSSTSIAEGQQLASTFVFKGFGCEGGNQSPQLSWSGAPAGTKSFAITAYDPDAPTGSGWWHWNVVNIPASQTSLELGASAGKTMPAGAMEIRNDYGVAGFGGACPPPGEVHRYIFTVHALGTEHLDLPDNASNALAGFMIGANTLATAKITAVYNR</sequence>
<accession>A0AA92C0U5</accession>
<evidence type="ECO:0000313" key="3">
    <source>
        <dbReference type="Proteomes" id="UP000244335"/>
    </source>
</evidence>
<feature type="chain" id="PRO_5041728187" evidence="1">
    <location>
        <begin position="23"/>
        <end position="182"/>
    </location>
</feature>
<dbReference type="Pfam" id="PF01161">
    <property type="entry name" value="PBP"/>
    <property type="match status" value="1"/>
</dbReference>
<evidence type="ECO:0000256" key="1">
    <source>
        <dbReference type="SAM" id="SignalP"/>
    </source>
</evidence>
<protein>
    <submittedName>
        <fullName evidence="2">YbhB/YbcL family Raf kinase inhibitor-like protein</fullName>
    </submittedName>
</protein>
<dbReference type="AlphaFoldDB" id="A0AA92C0U5"/>
<gene>
    <name evidence="2" type="ORF">DC430_19570</name>
</gene>
<dbReference type="PANTHER" id="PTHR30289:SF1">
    <property type="entry name" value="PEBP (PHOSPHATIDYLETHANOLAMINE-BINDING PROTEIN) FAMILY PROTEIN"/>
    <property type="match status" value="1"/>
</dbReference>
<dbReference type="InterPro" id="IPR005247">
    <property type="entry name" value="YbhB_YbcL/LppC-like"/>
</dbReference>
<keyword evidence="1" id="KW-0732">Signal</keyword>